<dbReference type="EMBL" id="JAJGCB010000003">
    <property type="protein sequence ID" value="KAJ8993930.1"/>
    <property type="molecule type" value="Genomic_DNA"/>
</dbReference>
<evidence type="ECO:0000313" key="2">
    <source>
        <dbReference type="EMBL" id="KAJ8993930.1"/>
    </source>
</evidence>
<evidence type="ECO:0000256" key="1">
    <source>
        <dbReference type="SAM" id="MobiDB-lite"/>
    </source>
</evidence>
<accession>A0AAN6IWN1</accession>
<evidence type="ECO:0000313" key="3">
    <source>
        <dbReference type="Proteomes" id="UP001161757"/>
    </source>
</evidence>
<protein>
    <submittedName>
        <fullName evidence="2">Uncharacterized protein</fullName>
    </submittedName>
</protein>
<feature type="compositionally biased region" description="Polar residues" evidence="1">
    <location>
        <begin position="64"/>
        <end position="75"/>
    </location>
</feature>
<feature type="region of interest" description="Disordered" evidence="1">
    <location>
        <begin position="61"/>
        <end position="88"/>
    </location>
</feature>
<reference evidence="2" key="1">
    <citation type="submission" date="2023-01" db="EMBL/GenBank/DDBJ databases">
        <title>Exophiala dermititidis isolated from Cystic Fibrosis Patient.</title>
        <authorList>
            <person name="Kurbessoian T."/>
            <person name="Crocker A."/>
            <person name="Murante D."/>
            <person name="Hogan D.A."/>
            <person name="Stajich J.E."/>
        </authorList>
    </citation>
    <scope>NUCLEOTIDE SEQUENCE</scope>
    <source>
        <strain evidence="2">Ex8</strain>
    </source>
</reference>
<dbReference type="AlphaFoldDB" id="A0AAN6IWN1"/>
<dbReference type="Proteomes" id="UP001161757">
    <property type="component" value="Unassembled WGS sequence"/>
</dbReference>
<proteinExistence type="predicted"/>
<name>A0AAN6IWN1_EXODE</name>
<organism evidence="2 3">
    <name type="scientific">Exophiala dermatitidis</name>
    <name type="common">Black yeast-like fungus</name>
    <name type="synonym">Wangiella dermatitidis</name>
    <dbReference type="NCBI Taxonomy" id="5970"/>
    <lineage>
        <taxon>Eukaryota</taxon>
        <taxon>Fungi</taxon>
        <taxon>Dikarya</taxon>
        <taxon>Ascomycota</taxon>
        <taxon>Pezizomycotina</taxon>
        <taxon>Eurotiomycetes</taxon>
        <taxon>Chaetothyriomycetidae</taxon>
        <taxon>Chaetothyriales</taxon>
        <taxon>Herpotrichiellaceae</taxon>
        <taxon>Exophiala</taxon>
    </lineage>
</organism>
<sequence>MASTTRTPPATAPLTFITTDSRCRLAQEAIKVHILRRRHRKGDKGRYRYDDCESGGQVHVWESVPSSAPSNSPKPTKTERPKTDNQASNWNSTLTVINDEQLINLKNLGKVLGDRGPCEPLQDPVDHLIRKFIHRCRRSRAAEEFLSCYRLCSAAFSAFLANETLVSTYERGTASSLSAVELEQYALQQVSQQISASPSEPEYGTILAAALLANHKELKEEHAFADWHWNALKRMISLRGGVYCLRAHEELHALLFWLDILVCNAFHCSLGQLSSVQSSEAASRDKDEFVELFGRIAEQCSCPTANHFGNMVLICTLRALHQPTFMRDKCAQIKWRRAKLACSIHLAALLLQDQTESDSRARTALIKIEEEVVLRENTCQVLPEELLHIILRATNQDGLCESIWYTSRIMNVVKQLPLDTRNTCNDILSAFLGHGDSIEPALERWRGVSTALVRGEPQYSDKGSLADEEFQQIYQMG</sequence>
<gene>
    <name evidence="2" type="ORF">HRR80_002433</name>
</gene>
<comment type="caution">
    <text evidence="2">The sequence shown here is derived from an EMBL/GenBank/DDBJ whole genome shotgun (WGS) entry which is preliminary data.</text>
</comment>